<name>A0A422LV13_LACPA</name>
<feature type="compositionally biased region" description="Low complexity" evidence="1">
    <location>
        <begin position="259"/>
        <end position="280"/>
    </location>
</feature>
<feature type="transmembrane region" description="Helical" evidence="2">
    <location>
        <begin position="110"/>
        <end position="131"/>
    </location>
</feature>
<evidence type="ECO:0000313" key="5">
    <source>
        <dbReference type="Proteomes" id="UP000284123"/>
    </source>
</evidence>
<feature type="transmembrane region" description="Helical" evidence="2">
    <location>
        <begin position="219"/>
        <end position="241"/>
    </location>
</feature>
<gene>
    <name evidence="3" type="ORF">FAM18157_00716</name>
    <name evidence="4" type="ORF">FAM6012_00754</name>
</gene>
<evidence type="ECO:0000256" key="2">
    <source>
        <dbReference type="SAM" id="Phobius"/>
    </source>
</evidence>
<dbReference type="AlphaFoldDB" id="A0A422LV13"/>
<accession>A0A422LV13</accession>
<dbReference type="Proteomes" id="UP000284123">
    <property type="component" value="Unassembled WGS sequence"/>
</dbReference>
<keyword evidence="2" id="KW-0472">Membrane</keyword>
<feature type="transmembrane region" description="Helical" evidence="2">
    <location>
        <begin position="162"/>
        <end position="181"/>
    </location>
</feature>
<keyword evidence="2" id="KW-1133">Transmembrane helix</keyword>
<feature type="region of interest" description="Disordered" evidence="1">
    <location>
        <begin position="259"/>
        <end position="284"/>
    </location>
</feature>
<evidence type="ECO:0000313" key="6">
    <source>
        <dbReference type="Proteomes" id="UP000284716"/>
    </source>
</evidence>
<dbReference type="Proteomes" id="UP000284716">
    <property type="component" value="Unassembled WGS sequence"/>
</dbReference>
<feature type="transmembrane region" description="Helical" evidence="2">
    <location>
        <begin position="45"/>
        <end position="63"/>
    </location>
</feature>
<dbReference type="EMBL" id="LKFS01000031">
    <property type="protein sequence ID" value="RND83331.1"/>
    <property type="molecule type" value="Genomic_DNA"/>
</dbReference>
<evidence type="ECO:0000256" key="1">
    <source>
        <dbReference type="SAM" id="MobiDB-lite"/>
    </source>
</evidence>
<organism evidence="3 6">
    <name type="scientific">Lacticaseibacillus paracasei</name>
    <name type="common">Lactobacillus paracasei</name>
    <dbReference type="NCBI Taxonomy" id="1597"/>
    <lineage>
        <taxon>Bacteria</taxon>
        <taxon>Bacillati</taxon>
        <taxon>Bacillota</taxon>
        <taxon>Bacilli</taxon>
        <taxon>Lactobacillales</taxon>
        <taxon>Lactobacillaceae</taxon>
        <taxon>Lacticaseibacillus</taxon>
    </lineage>
</organism>
<protein>
    <submittedName>
        <fullName evidence="3">Uncharacterized protein</fullName>
    </submittedName>
</protein>
<evidence type="ECO:0000313" key="3">
    <source>
        <dbReference type="EMBL" id="RND83331.1"/>
    </source>
</evidence>
<keyword evidence="2" id="KW-0812">Transmembrane</keyword>
<dbReference type="EMBL" id="LKGI01000045">
    <property type="protein sequence ID" value="RNE31933.1"/>
    <property type="molecule type" value="Genomic_DNA"/>
</dbReference>
<sequence length="451" mass="50500">MIDKLFLDLIIMMSVNNFFDRYTASVKTVIAICLSRYAAKENPMIFYSILSLFMIAVLVVIALQHLNTNRIVDIQLEQHKMMFPSQVRGARIVYVRGIYRSHPSKRNWRLVAIVLDILAAIGLVTAIVMHYQDAFSADLMTSPFGLRLAEMLAASNNEIQNIFLFGGMALALISRMIWFYLTQWLFQLLEKADQDHDSDATDLYWTPKHLLKRQYQLRISLQGILMVGAIFLALTGGFNWLPVASEMASQTRLPRTVSSSSASTASSSSEVTNESATSSSWTQNTDTTYPIDAMKTAPLAPASELVGLTDADRAALFFTAYWTLNGLQQSEVADYANSTSETYSYHLVPGSSSKLIMFSEFIPSVNQTDYMFYALIDGEQVAFYNMYQSKTPITSLASQYSLTVSGTTLRPSMPEIRDSDMNMRQLIGAFKSDKSFDQTKKGLHQGADIPL</sequence>
<comment type="caution">
    <text evidence="3">The sequence shown here is derived from an EMBL/GenBank/DDBJ whole genome shotgun (WGS) entry which is preliminary data.</text>
</comment>
<evidence type="ECO:0000313" key="4">
    <source>
        <dbReference type="EMBL" id="RNE31933.1"/>
    </source>
</evidence>
<proteinExistence type="predicted"/>
<reference evidence="5 6" key="1">
    <citation type="journal article" date="2018" name="Front. Microbiol.">
        <title>Conversion of Methionine to Cysteine in Lactobacillus paracasei Depends on the Highly Mobile cysK-ctl-cysE Gene Cluster.</title>
        <authorList>
            <person name="Wuthrich D."/>
            <person name="Irmler S."/>
            <person name="Berthoud H."/>
            <person name="Guggenbuhl B."/>
            <person name="Eugster E."/>
            <person name="Bruggmann R."/>
        </authorList>
    </citation>
    <scope>NUCLEOTIDE SEQUENCE [LARGE SCALE GENOMIC DNA]</scope>
    <source>
        <strain evidence="3 6">FAM18157</strain>
        <strain evidence="4 5">FAM6012</strain>
    </source>
</reference>